<dbReference type="EMBL" id="JASNQZ010000001">
    <property type="protein sequence ID" value="KAL0960618.1"/>
    <property type="molecule type" value="Genomic_DNA"/>
</dbReference>
<dbReference type="Proteomes" id="UP001556367">
    <property type="component" value="Unassembled WGS sequence"/>
</dbReference>
<reference evidence="4" key="1">
    <citation type="submission" date="2024-06" db="EMBL/GenBank/DDBJ databases">
        <title>Multi-omics analyses provide insights into the biosynthesis of the anticancer antibiotic pleurotin in Hohenbuehelia grisea.</title>
        <authorList>
            <person name="Weaver J.A."/>
            <person name="Alberti F."/>
        </authorList>
    </citation>
    <scope>NUCLEOTIDE SEQUENCE [LARGE SCALE GENOMIC DNA]</scope>
    <source>
        <strain evidence="4">T-177</strain>
    </source>
</reference>
<gene>
    <name evidence="3" type="ORF">HGRIS_005649</name>
</gene>
<dbReference type="Pfam" id="PF20152">
    <property type="entry name" value="DUF6534"/>
    <property type="match status" value="1"/>
</dbReference>
<keyword evidence="1" id="KW-0812">Transmembrane</keyword>
<proteinExistence type="predicted"/>
<keyword evidence="1" id="KW-1133">Transmembrane helix</keyword>
<feature type="transmembrane region" description="Helical" evidence="1">
    <location>
        <begin position="15"/>
        <end position="36"/>
    </location>
</feature>
<evidence type="ECO:0000259" key="2">
    <source>
        <dbReference type="Pfam" id="PF20152"/>
    </source>
</evidence>
<accession>A0ABR3JXG7</accession>
<keyword evidence="1" id="KW-0472">Membrane</keyword>
<comment type="caution">
    <text evidence="3">The sequence shown here is derived from an EMBL/GenBank/DDBJ whole genome shotgun (WGS) entry which is preliminary data.</text>
</comment>
<feature type="transmembrane region" description="Helical" evidence="1">
    <location>
        <begin position="48"/>
        <end position="69"/>
    </location>
</feature>
<evidence type="ECO:0000313" key="3">
    <source>
        <dbReference type="EMBL" id="KAL0960618.1"/>
    </source>
</evidence>
<sequence>MSLNVCSTDAIINRIMAYVIHTGALTSIVECLVLAMSIRGPRDLDLKLIYLGIYLVVGNLYGNSMLAILNSRQSSRQPVAHSLSTFTKSTTVTVPMKFSESQTELAQDALKLGRDSSAFIHVETTHTVHRGRSSMASSESVC</sequence>
<feature type="domain" description="DUF6534" evidence="2">
    <location>
        <begin position="8"/>
        <end position="74"/>
    </location>
</feature>
<name>A0ABR3JXG7_9AGAR</name>
<dbReference type="InterPro" id="IPR045339">
    <property type="entry name" value="DUF6534"/>
</dbReference>
<protein>
    <recommendedName>
        <fullName evidence="2">DUF6534 domain-containing protein</fullName>
    </recommendedName>
</protein>
<keyword evidence="4" id="KW-1185">Reference proteome</keyword>
<organism evidence="3 4">
    <name type="scientific">Hohenbuehelia grisea</name>
    <dbReference type="NCBI Taxonomy" id="104357"/>
    <lineage>
        <taxon>Eukaryota</taxon>
        <taxon>Fungi</taxon>
        <taxon>Dikarya</taxon>
        <taxon>Basidiomycota</taxon>
        <taxon>Agaricomycotina</taxon>
        <taxon>Agaricomycetes</taxon>
        <taxon>Agaricomycetidae</taxon>
        <taxon>Agaricales</taxon>
        <taxon>Pleurotineae</taxon>
        <taxon>Pleurotaceae</taxon>
        <taxon>Hohenbuehelia</taxon>
    </lineage>
</organism>
<evidence type="ECO:0000256" key="1">
    <source>
        <dbReference type="SAM" id="Phobius"/>
    </source>
</evidence>
<evidence type="ECO:0000313" key="4">
    <source>
        <dbReference type="Proteomes" id="UP001556367"/>
    </source>
</evidence>